<dbReference type="InterPro" id="IPR018303">
    <property type="entry name" value="ATPase_P-typ_P_site"/>
</dbReference>
<protein>
    <recommendedName>
        <fullName evidence="10">P-type Cu(2+) transporter</fullName>
        <ecNumber evidence="10">7.2.2.9</ecNumber>
    </recommendedName>
</protein>
<dbReference type="SUPFAM" id="SSF81665">
    <property type="entry name" value="Calcium ATPase, transmembrane domain M"/>
    <property type="match status" value="1"/>
</dbReference>
<proteinExistence type="inferred from homology"/>
<dbReference type="SFLD" id="SFLDF00027">
    <property type="entry name" value="p-type_atpase"/>
    <property type="match status" value="1"/>
</dbReference>
<dbReference type="Gene3D" id="2.70.150.10">
    <property type="entry name" value="Calcium-transporting ATPase, cytoplasmic transduction domain A"/>
    <property type="match status" value="1"/>
</dbReference>
<name>A0A845UUI1_9GAMM</name>
<dbReference type="PROSITE" id="PS50846">
    <property type="entry name" value="HMA_2"/>
    <property type="match status" value="1"/>
</dbReference>
<keyword evidence="9 12" id="KW-0472">Membrane</keyword>
<dbReference type="RefSeq" id="WP_164208857.1">
    <property type="nucleotide sequence ID" value="NZ_JAAGSC010000023.1"/>
</dbReference>
<dbReference type="EMBL" id="JAAGSC010000023">
    <property type="protein sequence ID" value="NDY94188.1"/>
    <property type="molecule type" value="Genomic_DNA"/>
</dbReference>
<dbReference type="GO" id="GO:0043682">
    <property type="term" value="F:P-type divalent copper transporter activity"/>
    <property type="evidence" value="ECO:0007669"/>
    <property type="project" value="UniProtKB-EC"/>
</dbReference>
<evidence type="ECO:0000256" key="8">
    <source>
        <dbReference type="ARBA" id="ARBA00022989"/>
    </source>
</evidence>
<dbReference type="NCBIfam" id="TIGR01511">
    <property type="entry name" value="ATPase-IB1_Cu"/>
    <property type="match status" value="1"/>
</dbReference>
<dbReference type="InterPro" id="IPR023214">
    <property type="entry name" value="HAD_sf"/>
</dbReference>
<evidence type="ECO:0000313" key="14">
    <source>
        <dbReference type="EMBL" id="NDY94188.1"/>
    </source>
</evidence>
<dbReference type="InterPro" id="IPR017969">
    <property type="entry name" value="Heavy-metal-associated_CS"/>
</dbReference>
<dbReference type="Pfam" id="PF00403">
    <property type="entry name" value="HMA"/>
    <property type="match status" value="1"/>
</dbReference>
<evidence type="ECO:0000256" key="12">
    <source>
        <dbReference type="RuleBase" id="RU362081"/>
    </source>
</evidence>
<comment type="catalytic activity">
    <reaction evidence="11">
        <text>Cu(2+)(in) + ATP + H2O = Cu(2+)(out) + ADP + phosphate + H(+)</text>
        <dbReference type="Rhea" id="RHEA:10376"/>
        <dbReference type="ChEBI" id="CHEBI:15377"/>
        <dbReference type="ChEBI" id="CHEBI:15378"/>
        <dbReference type="ChEBI" id="CHEBI:29036"/>
        <dbReference type="ChEBI" id="CHEBI:30616"/>
        <dbReference type="ChEBI" id="CHEBI:43474"/>
        <dbReference type="ChEBI" id="CHEBI:456216"/>
        <dbReference type="EC" id="7.2.2.9"/>
    </reaction>
</comment>
<dbReference type="InterPro" id="IPR006121">
    <property type="entry name" value="HMA_dom"/>
</dbReference>
<feature type="transmembrane region" description="Helical" evidence="12">
    <location>
        <begin position="229"/>
        <end position="248"/>
    </location>
</feature>
<feature type="transmembrane region" description="Helical" evidence="12">
    <location>
        <begin position="780"/>
        <end position="802"/>
    </location>
</feature>
<evidence type="ECO:0000313" key="15">
    <source>
        <dbReference type="Proteomes" id="UP000484885"/>
    </source>
</evidence>
<keyword evidence="3 12" id="KW-0812">Transmembrane</keyword>
<dbReference type="SFLD" id="SFLDG00002">
    <property type="entry name" value="C1.7:_P-type_atpase_like"/>
    <property type="match status" value="1"/>
</dbReference>
<dbReference type="FunFam" id="2.70.150.10:FF:000002">
    <property type="entry name" value="Copper-transporting ATPase 1, putative"/>
    <property type="match status" value="1"/>
</dbReference>
<dbReference type="Pfam" id="PF00702">
    <property type="entry name" value="Hydrolase"/>
    <property type="match status" value="1"/>
</dbReference>
<dbReference type="EC" id="7.2.2.9" evidence="10"/>
<dbReference type="GO" id="GO:0005524">
    <property type="term" value="F:ATP binding"/>
    <property type="evidence" value="ECO:0007669"/>
    <property type="project" value="UniProtKB-UniRule"/>
</dbReference>
<dbReference type="Proteomes" id="UP000484885">
    <property type="component" value="Unassembled WGS sequence"/>
</dbReference>
<comment type="subcellular location">
    <subcellularLocation>
        <location evidence="12">Cell membrane</location>
    </subcellularLocation>
    <subcellularLocation>
        <location evidence="1">Endomembrane system</location>
        <topology evidence="1">Multi-pass membrane protein</topology>
    </subcellularLocation>
</comment>
<dbReference type="PROSITE" id="PS01047">
    <property type="entry name" value="HMA_1"/>
    <property type="match status" value="1"/>
</dbReference>
<dbReference type="SUPFAM" id="SSF55008">
    <property type="entry name" value="HMA, heavy metal-associated domain"/>
    <property type="match status" value="2"/>
</dbReference>
<evidence type="ECO:0000256" key="5">
    <source>
        <dbReference type="ARBA" id="ARBA00022741"/>
    </source>
</evidence>
<keyword evidence="7" id="KW-1278">Translocase</keyword>
<dbReference type="InterPro" id="IPR036412">
    <property type="entry name" value="HAD-like_sf"/>
</dbReference>
<reference evidence="14 15" key="1">
    <citation type="submission" date="2020-02" db="EMBL/GenBank/DDBJ databases">
        <authorList>
            <person name="Zhang X.-Y."/>
        </authorList>
    </citation>
    <scope>NUCLEOTIDE SEQUENCE [LARGE SCALE GENOMIC DNA]</scope>
    <source>
        <strain evidence="14 15">C33</strain>
    </source>
</reference>
<evidence type="ECO:0000256" key="7">
    <source>
        <dbReference type="ARBA" id="ARBA00022967"/>
    </source>
</evidence>
<dbReference type="SFLD" id="SFLDS00003">
    <property type="entry name" value="Haloacid_Dehalogenase"/>
    <property type="match status" value="1"/>
</dbReference>
<dbReference type="InterPro" id="IPR001757">
    <property type="entry name" value="P_typ_ATPase"/>
</dbReference>
<feature type="domain" description="HMA" evidence="13">
    <location>
        <begin position="67"/>
        <end position="133"/>
    </location>
</feature>
<evidence type="ECO:0000256" key="11">
    <source>
        <dbReference type="ARBA" id="ARBA00047424"/>
    </source>
</evidence>
<dbReference type="PANTHER" id="PTHR43520">
    <property type="entry name" value="ATP7, ISOFORM B"/>
    <property type="match status" value="1"/>
</dbReference>
<evidence type="ECO:0000256" key="10">
    <source>
        <dbReference type="ARBA" id="ARBA00038904"/>
    </source>
</evidence>
<dbReference type="Gene3D" id="3.40.50.1000">
    <property type="entry name" value="HAD superfamily/HAD-like"/>
    <property type="match status" value="1"/>
</dbReference>
<dbReference type="NCBIfam" id="TIGR01525">
    <property type="entry name" value="ATPase-IB_hvy"/>
    <property type="match status" value="1"/>
</dbReference>
<feature type="transmembrane region" description="Helical" evidence="12">
    <location>
        <begin position="260"/>
        <end position="277"/>
    </location>
</feature>
<dbReference type="GO" id="GO:0055070">
    <property type="term" value="P:copper ion homeostasis"/>
    <property type="evidence" value="ECO:0007669"/>
    <property type="project" value="TreeGrafter"/>
</dbReference>
<evidence type="ECO:0000256" key="1">
    <source>
        <dbReference type="ARBA" id="ARBA00004127"/>
    </source>
</evidence>
<dbReference type="InterPro" id="IPR027256">
    <property type="entry name" value="P-typ_ATPase_IB"/>
</dbReference>
<dbReference type="InterPro" id="IPR044492">
    <property type="entry name" value="P_typ_ATPase_HD_dom"/>
</dbReference>
<dbReference type="Gene3D" id="3.30.70.100">
    <property type="match status" value="2"/>
</dbReference>
<dbReference type="InterPro" id="IPR023299">
    <property type="entry name" value="ATPase_P-typ_cyto_dom_N"/>
</dbReference>
<dbReference type="Gene3D" id="3.40.1110.10">
    <property type="entry name" value="Calcium-transporting ATPase, cytoplasmic domain N"/>
    <property type="match status" value="1"/>
</dbReference>
<evidence type="ECO:0000256" key="6">
    <source>
        <dbReference type="ARBA" id="ARBA00022840"/>
    </source>
</evidence>
<comment type="similarity">
    <text evidence="2 12">Belongs to the cation transport ATPase (P-type) (TC 3.A.3) family. Type IB subfamily.</text>
</comment>
<dbReference type="NCBIfam" id="TIGR01494">
    <property type="entry name" value="ATPase_P-type"/>
    <property type="match status" value="1"/>
</dbReference>
<dbReference type="GO" id="GO:0005507">
    <property type="term" value="F:copper ion binding"/>
    <property type="evidence" value="ECO:0007669"/>
    <property type="project" value="TreeGrafter"/>
</dbReference>
<keyword evidence="15" id="KW-1185">Reference proteome</keyword>
<dbReference type="PANTHER" id="PTHR43520:SF8">
    <property type="entry name" value="P-TYPE CU(+) TRANSPORTER"/>
    <property type="match status" value="1"/>
</dbReference>
<keyword evidence="4 12" id="KW-0479">Metal-binding</keyword>
<feature type="transmembrane region" description="Helical" evidence="12">
    <location>
        <begin position="411"/>
        <end position="433"/>
    </location>
</feature>
<keyword evidence="12" id="KW-1003">Cell membrane</keyword>
<keyword evidence="5 12" id="KW-0547">Nucleotide-binding</keyword>
<evidence type="ECO:0000256" key="9">
    <source>
        <dbReference type="ARBA" id="ARBA00023136"/>
    </source>
</evidence>
<evidence type="ECO:0000256" key="2">
    <source>
        <dbReference type="ARBA" id="ARBA00006024"/>
    </source>
</evidence>
<gene>
    <name evidence="14" type="ORF">G3I74_00370</name>
</gene>
<dbReference type="InterPro" id="IPR008250">
    <property type="entry name" value="ATPase_P-typ_transduc_dom_A_sf"/>
</dbReference>
<feature type="transmembrane region" description="Helical" evidence="12">
    <location>
        <begin position="157"/>
        <end position="177"/>
    </location>
</feature>
<accession>A0A845UUI1</accession>
<evidence type="ECO:0000259" key="13">
    <source>
        <dbReference type="PROSITE" id="PS50846"/>
    </source>
</evidence>
<evidence type="ECO:0000256" key="4">
    <source>
        <dbReference type="ARBA" id="ARBA00022723"/>
    </source>
</evidence>
<dbReference type="CDD" id="cd02094">
    <property type="entry name" value="P-type_ATPase_Cu-like"/>
    <property type="match status" value="1"/>
</dbReference>
<dbReference type="GO" id="GO:0016887">
    <property type="term" value="F:ATP hydrolysis activity"/>
    <property type="evidence" value="ECO:0007669"/>
    <property type="project" value="InterPro"/>
</dbReference>
<feature type="transmembrane region" description="Helical" evidence="12">
    <location>
        <begin position="197"/>
        <end position="217"/>
    </location>
</feature>
<dbReference type="FunFam" id="3.30.70.100:FF:000005">
    <property type="entry name" value="Copper-exporting P-type ATPase A"/>
    <property type="match status" value="1"/>
</dbReference>
<dbReference type="CDD" id="cd00371">
    <property type="entry name" value="HMA"/>
    <property type="match status" value="2"/>
</dbReference>
<dbReference type="PRINTS" id="PR00120">
    <property type="entry name" value="HATPASE"/>
</dbReference>
<dbReference type="InterPro" id="IPR023298">
    <property type="entry name" value="ATPase_P-typ_TM_dom_sf"/>
</dbReference>
<dbReference type="InterPro" id="IPR036163">
    <property type="entry name" value="HMA_dom_sf"/>
</dbReference>
<dbReference type="SUPFAM" id="SSF56784">
    <property type="entry name" value="HAD-like"/>
    <property type="match status" value="1"/>
</dbReference>
<evidence type="ECO:0000256" key="3">
    <source>
        <dbReference type="ARBA" id="ARBA00022692"/>
    </source>
</evidence>
<sequence>MHLNLAVDNLHCASCVRRLQSALDDTPAKEVQVDLAGKAVDLEWPGERPLPDLLERLRSAGFPVHLDEIVIGIEGMHCASCVGRVEKALQGVPGVLSAQVNLASAEARVEVISGQVSSARLEEAVEAAGYSAELPDTTGHDREDRREAEARGLKKRFWLALVLTVPVFAVEMGGHFIPALHHWLHDSLGTFTLHTALFVLTSIILFGPGLMFYRIGIPNLLRGHPDMNSLVALGTGAAWTYSVVATFAPGLMPEGTANVYYEPAAVIVTLILLGRLLEARAKGRTGQAIERLLNLQARTARVERNGATTEIAIEQVERGDRVRVRPGETVPVDGQVVDGDSHVDESMLTGEPEPVRRKAGHKVVGGTVNQDGLLVIEATDLGADAVLAQIVRMVQKAQGAKLPIQALVDRVTAWFVPAVMSIAAITAVVWLLFGPEPALSFALVNAVAVLIIACPCAMGLATPTSIMVGTGRGAEQGILFRGGDALQLLKSIDVVALDKTGTLTEGRPALTDIAPLGAWDEEQVLALAASAEQDSEHPLARAVIASARERGIELSRAEDFSSASGKGIAATVAEQRVHVGTLDWLAEAGVATDAAVEAVDELSGRARTPVLVAVDGKLAGLLGIADPIKDSTPQAIQALHALGLEVVMISGDRQRTAKAIADELGIDTVIAEVLPEGKVEAVQALAREHGRVAFVGDGINDAPALAEADVGIAIGTGTDVAIESADVVLMSGDLGKVPAAIALSRATLRNIGQNLFWAFAYNTALIPIAAGALYPAFGWLLSPMLAAVAMACSSLFVVGNALRLKRITIEPASA</sequence>
<dbReference type="GO" id="GO:0005886">
    <property type="term" value="C:plasma membrane"/>
    <property type="evidence" value="ECO:0007669"/>
    <property type="project" value="UniProtKB-SubCell"/>
</dbReference>
<feature type="transmembrane region" description="Helical" evidence="12">
    <location>
        <begin position="439"/>
        <end position="462"/>
    </location>
</feature>
<comment type="caution">
    <text evidence="14">The sequence shown here is derived from an EMBL/GenBank/DDBJ whole genome shotgun (WGS) entry which is preliminary data.</text>
</comment>
<dbReference type="PROSITE" id="PS00154">
    <property type="entry name" value="ATPASE_E1_E2"/>
    <property type="match status" value="1"/>
</dbReference>
<feature type="transmembrane region" description="Helical" evidence="12">
    <location>
        <begin position="755"/>
        <end position="774"/>
    </location>
</feature>
<dbReference type="SUPFAM" id="SSF81653">
    <property type="entry name" value="Calcium ATPase, transduction domain A"/>
    <property type="match status" value="1"/>
</dbReference>
<dbReference type="InterPro" id="IPR059000">
    <property type="entry name" value="ATPase_P-type_domA"/>
</dbReference>
<dbReference type="PRINTS" id="PR00119">
    <property type="entry name" value="CATATPASE"/>
</dbReference>
<dbReference type="Pfam" id="PF00122">
    <property type="entry name" value="E1-E2_ATPase"/>
    <property type="match status" value="1"/>
</dbReference>
<dbReference type="AlphaFoldDB" id="A0A845UUI1"/>
<organism evidence="14 15">
    <name type="scientific">Wenzhouxiangella limi</name>
    <dbReference type="NCBI Taxonomy" id="2707351"/>
    <lineage>
        <taxon>Bacteria</taxon>
        <taxon>Pseudomonadati</taxon>
        <taxon>Pseudomonadota</taxon>
        <taxon>Gammaproteobacteria</taxon>
        <taxon>Chromatiales</taxon>
        <taxon>Wenzhouxiangellaceae</taxon>
        <taxon>Wenzhouxiangella</taxon>
    </lineage>
</organism>
<keyword evidence="8 12" id="KW-1133">Transmembrane helix</keyword>
<keyword evidence="6 12" id="KW-0067">ATP-binding</keyword>
<dbReference type="GO" id="GO:0012505">
    <property type="term" value="C:endomembrane system"/>
    <property type="evidence" value="ECO:0007669"/>
    <property type="project" value="UniProtKB-SubCell"/>
</dbReference>